<comment type="caution">
    <text evidence="7">The sequence shown here is derived from an EMBL/GenBank/DDBJ whole genome shotgun (WGS) entry which is preliminary data.</text>
</comment>
<evidence type="ECO:0000256" key="2">
    <source>
        <dbReference type="ARBA" id="ARBA00023002"/>
    </source>
</evidence>
<dbReference type="SUPFAM" id="SSF52283">
    <property type="entry name" value="Formate/glycerate dehydrogenase catalytic domain-like"/>
    <property type="match status" value="1"/>
</dbReference>
<dbReference type="AlphaFoldDB" id="A0A1Y2KXD6"/>
<dbReference type="InterPro" id="IPR006139">
    <property type="entry name" value="D-isomer_2_OHA_DH_cat_dom"/>
</dbReference>
<reference evidence="7 8" key="1">
    <citation type="submission" date="2014-03" db="EMBL/GenBank/DDBJ databases">
        <title>The draft genome sequence of Thalassospira mesophila JCM 18969.</title>
        <authorList>
            <person name="Lai Q."/>
            <person name="Shao Z."/>
        </authorList>
    </citation>
    <scope>NUCLEOTIDE SEQUENCE [LARGE SCALE GENOMIC DNA]</scope>
    <source>
        <strain evidence="7 8">JCM 18969</strain>
    </source>
</reference>
<evidence type="ECO:0000259" key="5">
    <source>
        <dbReference type="Pfam" id="PF00389"/>
    </source>
</evidence>
<keyword evidence="8" id="KW-1185">Reference proteome</keyword>
<evidence type="ECO:0000259" key="6">
    <source>
        <dbReference type="Pfam" id="PF02826"/>
    </source>
</evidence>
<feature type="domain" description="D-isomer specific 2-hydroxyacid dehydrogenase catalytic" evidence="5">
    <location>
        <begin position="20"/>
        <end position="318"/>
    </location>
</feature>
<dbReference type="PROSITE" id="PS00671">
    <property type="entry name" value="D_2_HYDROXYACID_DH_3"/>
    <property type="match status" value="1"/>
</dbReference>
<dbReference type="Proteomes" id="UP000193391">
    <property type="component" value="Unassembled WGS sequence"/>
</dbReference>
<dbReference type="EMBL" id="JFKA01000008">
    <property type="protein sequence ID" value="OSQ37007.1"/>
    <property type="molecule type" value="Genomic_DNA"/>
</dbReference>
<dbReference type="SUPFAM" id="SSF51735">
    <property type="entry name" value="NAD(P)-binding Rossmann-fold domains"/>
    <property type="match status" value="1"/>
</dbReference>
<evidence type="ECO:0000256" key="1">
    <source>
        <dbReference type="ARBA" id="ARBA00005854"/>
    </source>
</evidence>
<dbReference type="InterPro" id="IPR050223">
    <property type="entry name" value="D-isomer_2-hydroxyacid_DH"/>
</dbReference>
<keyword evidence="3" id="KW-0520">NAD</keyword>
<dbReference type="PANTHER" id="PTHR10996:SF283">
    <property type="entry name" value="GLYOXYLATE_HYDROXYPYRUVATE REDUCTASE B"/>
    <property type="match status" value="1"/>
</dbReference>
<feature type="domain" description="D-isomer specific 2-hydroxyacid dehydrogenase NAD-binding" evidence="6">
    <location>
        <begin position="112"/>
        <end position="287"/>
    </location>
</feature>
<dbReference type="STRING" id="1293891.TMES_16295"/>
<dbReference type="GO" id="GO:0051287">
    <property type="term" value="F:NAD binding"/>
    <property type="evidence" value="ECO:0007669"/>
    <property type="project" value="InterPro"/>
</dbReference>
<keyword evidence="2 4" id="KW-0560">Oxidoreductase</keyword>
<dbReference type="CDD" id="cd05301">
    <property type="entry name" value="GDH"/>
    <property type="match status" value="1"/>
</dbReference>
<name>A0A1Y2KXD6_9PROT</name>
<sequence length="320" mass="34185">MKPVLAITRRLPADIEARAHASYDVRRNEGDKPLKRDEILALAQDADAILVSVGDPIDGAFFKALPQRVKIIATFSVGTDHIDLAAAAQKGVIIGNTPGVLTDATADITWLLMLGAARRAGEGEAEIRTASWRGWRPTHMIGTHVSGKKLGIIGMGRIGQAVAKRARGFDMEVHYFNRKRLPADQENGAIYHDSIDAMLPHCQFLSLHCPSTAQTRGMVNAAFLQKLPKGAILVNTARGDVVDDADVIAALKSGELAAAGLDVFAGEPNIAPAYRDLPNTFLLPHLGSATAETRTAMGTRALDNIDACMAGAEVPFRVTV</sequence>
<dbReference type="InterPro" id="IPR036291">
    <property type="entry name" value="NAD(P)-bd_dom_sf"/>
</dbReference>
<dbReference type="GO" id="GO:0030267">
    <property type="term" value="F:glyoxylate reductase (NADPH) activity"/>
    <property type="evidence" value="ECO:0007669"/>
    <property type="project" value="TreeGrafter"/>
</dbReference>
<dbReference type="PROSITE" id="PS00670">
    <property type="entry name" value="D_2_HYDROXYACID_DH_2"/>
    <property type="match status" value="1"/>
</dbReference>
<evidence type="ECO:0000256" key="4">
    <source>
        <dbReference type="RuleBase" id="RU003719"/>
    </source>
</evidence>
<comment type="similarity">
    <text evidence="1 4">Belongs to the D-isomer specific 2-hydroxyacid dehydrogenase family.</text>
</comment>
<dbReference type="GO" id="GO:0005829">
    <property type="term" value="C:cytosol"/>
    <property type="evidence" value="ECO:0007669"/>
    <property type="project" value="TreeGrafter"/>
</dbReference>
<dbReference type="InterPro" id="IPR006140">
    <property type="entry name" value="D-isomer_DH_NAD-bd"/>
</dbReference>
<dbReference type="GO" id="GO:0016618">
    <property type="term" value="F:hydroxypyruvate reductase [NAD(P)H] activity"/>
    <property type="evidence" value="ECO:0007669"/>
    <property type="project" value="TreeGrafter"/>
</dbReference>
<evidence type="ECO:0000313" key="7">
    <source>
        <dbReference type="EMBL" id="OSQ37007.1"/>
    </source>
</evidence>
<dbReference type="InterPro" id="IPR029753">
    <property type="entry name" value="D-isomer_DH_CS"/>
</dbReference>
<evidence type="ECO:0000256" key="3">
    <source>
        <dbReference type="ARBA" id="ARBA00023027"/>
    </source>
</evidence>
<dbReference type="FunFam" id="3.40.50.720:FF:000203">
    <property type="entry name" value="D-3-phosphoglycerate dehydrogenase (SerA)"/>
    <property type="match status" value="1"/>
</dbReference>
<dbReference type="Pfam" id="PF00389">
    <property type="entry name" value="2-Hacid_dh"/>
    <property type="match status" value="1"/>
</dbReference>
<dbReference type="PROSITE" id="PS00065">
    <property type="entry name" value="D_2_HYDROXYACID_DH_1"/>
    <property type="match status" value="1"/>
</dbReference>
<dbReference type="Gene3D" id="3.40.50.720">
    <property type="entry name" value="NAD(P)-binding Rossmann-like Domain"/>
    <property type="match status" value="2"/>
</dbReference>
<gene>
    <name evidence="7" type="ORF">TMES_16295</name>
</gene>
<protein>
    <submittedName>
        <fullName evidence="7">Dihydrofolate reductase</fullName>
    </submittedName>
</protein>
<dbReference type="InterPro" id="IPR029752">
    <property type="entry name" value="D-isomer_DH_CS1"/>
</dbReference>
<organism evidence="7 8">
    <name type="scientific">Thalassospira mesophila</name>
    <dbReference type="NCBI Taxonomy" id="1293891"/>
    <lineage>
        <taxon>Bacteria</taxon>
        <taxon>Pseudomonadati</taxon>
        <taxon>Pseudomonadota</taxon>
        <taxon>Alphaproteobacteria</taxon>
        <taxon>Rhodospirillales</taxon>
        <taxon>Thalassospiraceae</taxon>
        <taxon>Thalassospira</taxon>
    </lineage>
</organism>
<evidence type="ECO:0000313" key="8">
    <source>
        <dbReference type="Proteomes" id="UP000193391"/>
    </source>
</evidence>
<proteinExistence type="inferred from homology"/>
<dbReference type="PANTHER" id="PTHR10996">
    <property type="entry name" value="2-HYDROXYACID DEHYDROGENASE-RELATED"/>
    <property type="match status" value="1"/>
</dbReference>
<dbReference type="Pfam" id="PF02826">
    <property type="entry name" value="2-Hacid_dh_C"/>
    <property type="match status" value="1"/>
</dbReference>
<accession>A0A1Y2KXD6</accession>
<dbReference type="RefSeq" id="WP_085584475.1">
    <property type="nucleotide sequence ID" value="NZ_JFKA01000008.1"/>
</dbReference>
<dbReference type="OrthoDB" id="9793626at2"/>